<reference evidence="1" key="1">
    <citation type="submission" date="2020-05" db="EMBL/GenBank/DDBJ databases">
        <authorList>
            <person name="Rincon C."/>
            <person name="Sanders R I."/>
            <person name="Robbins C."/>
            <person name="Chaturvedi A."/>
        </authorList>
    </citation>
    <scope>NUCLEOTIDE SEQUENCE</scope>
    <source>
        <strain evidence="1">CHB12</strain>
    </source>
</reference>
<protein>
    <submittedName>
        <fullName evidence="1">Uncharacterized protein</fullName>
    </submittedName>
</protein>
<dbReference type="EMBL" id="CAGKOT010000006">
    <property type="protein sequence ID" value="CAB5345531.1"/>
    <property type="molecule type" value="Genomic_DNA"/>
</dbReference>
<evidence type="ECO:0000313" key="1">
    <source>
        <dbReference type="EMBL" id="CAB5345531.1"/>
    </source>
</evidence>
<comment type="caution">
    <text evidence="1">The sequence shown here is derived from an EMBL/GenBank/DDBJ whole genome shotgun (WGS) entry which is preliminary data.</text>
</comment>
<sequence length="125" mass="14575">MFTDNFFKYRNKLNIKQAIDFVAEAWKKTQDSTVRGLGVLVNDIPNIIPIIFIDNYNKVQYDLMNYINDEIFPHTKEILNDTQIINLVQNEEVPTTEDNTDNEEELTPKVLPKEAFDAIKKVILL</sequence>
<gene>
    <name evidence="1" type="ORF">CHRIB12_LOCUS4053</name>
</gene>
<name>A0A916E180_9GLOM</name>
<dbReference type="Proteomes" id="UP000684084">
    <property type="component" value="Unassembled WGS sequence"/>
</dbReference>
<dbReference type="OrthoDB" id="2432062at2759"/>
<accession>A0A916E180</accession>
<proteinExistence type="predicted"/>
<organism evidence="1 2">
    <name type="scientific">Rhizophagus irregularis</name>
    <dbReference type="NCBI Taxonomy" id="588596"/>
    <lineage>
        <taxon>Eukaryota</taxon>
        <taxon>Fungi</taxon>
        <taxon>Fungi incertae sedis</taxon>
        <taxon>Mucoromycota</taxon>
        <taxon>Glomeromycotina</taxon>
        <taxon>Glomeromycetes</taxon>
        <taxon>Glomerales</taxon>
        <taxon>Glomeraceae</taxon>
        <taxon>Rhizophagus</taxon>
    </lineage>
</organism>
<dbReference type="AlphaFoldDB" id="A0A916E180"/>
<evidence type="ECO:0000313" key="2">
    <source>
        <dbReference type="Proteomes" id="UP000684084"/>
    </source>
</evidence>